<dbReference type="SMART" id="SM00248">
    <property type="entry name" value="ANK"/>
    <property type="match status" value="5"/>
</dbReference>
<feature type="transmembrane region" description="Helical" evidence="8">
    <location>
        <begin position="389"/>
        <end position="415"/>
    </location>
</feature>
<dbReference type="InterPro" id="IPR002110">
    <property type="entry name" value="Ankyrin_rpt"/>
</dbReference>
<feature type="transmembrane region" description="Helical" evidence="8">
    <location>
        <begin position="280"/>
        <end position="300"/>
    </location>
</feature>
<feature type="transmembrane region" description="Helical" evidence="8">
    <location>
        <begin position="352"/>
        <end position="377"/>
    </location>
</feature>
<evidence type="ECO:0000256" key="6">
    <source>
        <dbReference type="ARBA" id="ARBA00023136"/>
    </source>
</evidence>
<keyword evidence="10" id="KW-1185">Reference proteome</keyword>
<keyword evidence="5 7" id="KW-0040">ANK repeat</keyword>
<dbReference type="RefSeq" id="XP_060672637.1">
    <property type="nucleotide sequence ID" value="XM_060816654.1"/>
</dbReference>
<dbReference type="PANTHER" id="PTHR24186:SF46">
    <property type="entry name" value="PROTEIN ACCELERATED CELL DEATH 6-LIKE"/>
    <property type="match status" value="1"/>
</dbReference>
<dbReference type="Pfam" id="PF12796">
    <property type="entry name" value="Ank_2"/>
    <property type="match status" value="1"/>
</dbReference>
<dbReference type="Gene3D" id="1.25.40.20">
    <property type="entry name" value="Ankyrin repeat-containing domain"/>
    <property type="match status" value="1"/>
</dbReference>
<organism evidence="10 11">
    <name type="scientific">Ziziphus jujuba</name>
    <name type="common">Chinese jujube</name>
    <name type="synonym">Ziziphus sativa</name>
    <dbReference type="NCBI Taxonomy" id="326968"/>
    <lineage>
        <taxon>Eukaryota</taxon>
        <taxon>Viridiplantae</taxon>
        <taxon>Streptophyta</taxon>
        <taxon>Embryophyta</taxon>
        <taxon>Tracheophyta</taxon>
        <taxon>Spermatophyta</taxon>
        <taxon>Magnoliopsida</taxon>
        <taxon>eudicotyledons</taxon>
        <taxon>Gunneridae</taxon>
        <taxon>Pentapetalae</taxon>
        <taxon>rosids</taxon>
        <taxon>fabids</taxon>
        <taxon>Rosales</taxon>
        <taxon>Rhamnaceae</taxon>
        <taxon>Paliureae</taxon>
        <taxon>Ziziphus</taxon>
    </lineage>
</organism>
<dbReference type="PANTHER" id="PTHR24186">
    <property type="entry name" value="PROTEIN PHOSPHATASE 1 REGULATORY SUBUNIT"/>
    <property type="match status" value="1"/>
</dbReference>
<keyword evidence="4 8" id="KW-1133">Transmembrane helix</keyword>
<keyword evidence="2 8" id="KW-0812">Transmembrane</keyword>
<proteinExistence type="predicted"/>
<dbReference type="PROSITE" id="PS50088">
    <property type="entry name" value="ANK_REPEAT"/>
    <property type="match status" value="2"/>
</dbReference>
<dbReference type="InterPro" id="IPR036770">
    <property type="entry name" value="Ankyrin_rpt-contain_sf"/>
</dbReference>
<keyword evidence="3" id="KW-0677">Repeat</keyword>
<evidence type="ECO:0000256" key="7">
    <source>
        <dbReference type="PROSITE-ProRule" id="PRU00023"/>
    </source>
</evidence>
<evidence type="ECO:0000256" key="3">
    <source>
        <dbReference type="ARBA" id="ARBA00022737"/>
    </source>
</evidence>
<feature type="repeat" description="ANK" evidence="7">
    <location>
        <begin position="119"/>
        <end position="152"/>
    </location>
</feature>
<sequence length="441" mass="49425">MLFYKDPKVTHDVNSEGKSPLYMAAEARYMELFKAMMEHQDGNNPDDLMKQKILHVCFAGKIGAPGILDILLLKWKSAFTSVDESGRNPLSYAALVGYTEGVRRILNEFRESSYVADEKGFFPIHMASSKGHIDIIKEFLLHCPDSMELNNKKNQNILHQASENGRAKAVRYMLKNPRLQILVNERDCEGNTPLHLATMGSHPRVVSILTWDSRIDLQLMNKEGKTALDVALSCRAWMPSFRERLTWQALRHADAQGAQRKQVQTQTPYTEFYKDRVNTLLLVATLIVTVTFAVGFSVPGKDDDSSEPSHGIMRNAVYNKFMFHTYIISNYIAFYSSSTAAVAIIWSQLGDLNLAIISLKFAVTLLGLALTMVSIAFMAGVHLVVSKNIGLAIFVLVMGLIGILAISMVFAPLFFPKFLTSSHYTLHFILSLPFVGNSYKK</sequence>
<evidence type="ECO:0000256" key="8">
    <source>
        <dbReference type="SAM" id="Phobius"/>
    </source>
</evidence>
<evidence type="ECO:0000256" key="5">
    <source>
        <dbReference type="ARBA" id="ARBA00023043"/>
    </source>
</evidence>
<protein>
    <submittedName>
        <fullName evidence="11">Protein ACCELERATED CELL DEATH 6-like</fullName>
    </submittedName>
</protein>
<dbReference type="PROSITE" id="PS50297">
    <property type="entry name" value="ANK_REP_REGION"/>
    <property type="match status" value="1"/>
</dbReference>
<dbReference type="Pfam" id="PF13962">
    <property type="entry name" value="PGG"/>
    <property type="match status" value="1"/>
</dbReference>
<evidence type="ECO:0000313" key="10">
    <source>
        <dbReference type="Proteomes" id="UP001652623"/>
    </source>
</evidence>
<accession>A0ABM4A7C2</accession>
<evidence type="ECO:0000256" key="1">
    <source>
        <dbReference type="ARBA" id="ARBA00004141"/>
    </source>
</evidence>
<keyword evidence="6 8" id="KW-0472">Membrane</keyword>
<feature type="transmembrane region" description="Helical" evidence="8">
    <location>
        <begin position="321"/>
        <end position="346"/>
    </location>
</feature>
<comment type="subcellular location">
    <subcellularLocation>
        <location evidence="1">Membrane</location>
        <topology evidence="1">Multi-pass membrane protein</topology>
    </subcellularLocation>
</comment>
<evidence type="ECO:0000313" key="11">
    <source>
        <dbReference type="RefSeq" id="XP_060672637.1"/>
    </source>
</evidence>
<dbReference type="GeneID" id="132803488"/>
<feature type="domain" description="PGG" evidence="9">
    <location>
        <begin position="272"/>
        <end position="383"/>
    </location>
</feature>
<dbReference type="InterPro" id="IPR026961">
    <property type="entry name" value="PGG_dom"/>
</dbReference>
<name>A0ABM4A7C2_ZIZJJ</name>
<dbReference type="SUPFAM" id="SSF48403">
    <property type="entry name" value="Ankyrin repeat"/>
    <property type="match status" value="1"/>
</dbReference>
<evidence type="ECO:0000256" key="2">
    <source>
        <dbReference type="ARBA" id="ARBA00022692"/>
    </source>
</evidence>
<evidence type="ECO:0000259" key="9">
    <source>
        <dbReference type="Pfam" id="PF13962"/>
    </source>
</evidence>
<reference evidence="11" key="1">
    <citation type="submission" date="2025-08" db="UniProtKB">
        <authorList>
            <consortium name="RefSeq"/>
        </authorList>
    </citation>
    <scope>IDENTIFICATION</scope>
    <source>
        <tissue evidence="11">Seedling</tissue>
    </source>
</reference>
<feature type="repeat" description="ANK" evidence="7">
    <location>
        <begin position="189"/>
        <end position="209"/>
    </location>
</feature>
<dbReference type="Proteomes" id="UP001652623">
    <property type="component" value="Chromosome 4"/>
</dbReference>
<gene>
    <name evidence="11" type="primary">LOC132803488</name>
</gene>
<evidence type="ECO:0000256" key="4">
    <source>
        <dbReference type="ARBA" id="ARBA00022989"/>
    </source>
</evidence>